<keyword evidence="2" id="KW-0175">Coiled coil</keyword>
<comment type="caution">
    <text evidence="4">The sequence shown here is derived from an EMBL/GenBank/DDBJ whole genome shotgun (WGS) entry which is preliminary data.</text>
</comment>
<feature type="compositionally biased region" description="Acidic residues" evidence="3">
    <location>
        <begin position="95"/>
        <end position="104"/>
    </location>
</feature>
<dbReference type="GO" id="GO:0000981">
    <property type="term" value="F:DNA-binding transcription factor activity, RNA polymerase II-specific"/>
    <property type="evidence" value="ECO:0007669"/>
    <property type="project" value="InterPro"/>
</dbReference>
<dbReference type="CDD" id="cd00067">
    <property type="entry name" value="GAL4"/>
    <property type="match status" value="1"/>
</dbReference>
<feature type="compositionally biased region" description="Basic residues" evidence="3">
    <location>
        <begin position="691"/>
        <end position="707"/>
    </location>
</feature>
<feature type="compositionally biased region" description="Pro residues" evidence="3">
    <location>
        <begin position="681"/>
        <end position="690"/>
    </location>
</feature>
<sequence length="834" mass="91710">MAFRQQHRPQSLRHISYHEPPAEIGTASSPRQKRTLEESEEWVLFSPGAPSTTARTHTTSTERTPRTAGLSRLSDFGSLDTAARSQDDELYQGTEEGEELDSLDDGLHAFHEPSEYAGPSNRLQQSGDTVLPTHDGLGTFQPDADVAEHMWQFERPMPRRRQARRRSSVQRRLDALEETEELTQEQDRRQRIEQWRLEQSRALLEEIERETRRRRRMSMVSAARSRTDSAHRGAPGTTARPASDAQSDSSDESTENLSFWQRLTRRVIRDLMGIDEDTLSVIFGESIPDDTTHPPASLPPSSRPSIDATLAAMHAEGLPDAPWQHRLLDRVARELGLLVTQLSEHPGAFSTYRAQDVVSPASLAPPPRRQSTSLSEVETPLVNSVPSSAQFAPTFPGEPVDTSLWGIEEENEPGVADPLDAFREKGREERILTEELATERAYWERELDVKMVFTFLLQRFSSRRSSFSQQGSDQNTSDTPVKPLPTESARRAALIRANHPLCDEGKPKCRKCVAYGVDCDYKGNGSALDSSGQASFHIDLARGEATIDFSVAPEKPPVSLNSMAASMINNSLMTSTRDRGDGLVMAGLPNLHRFSAWTFTDADMEILTRFQTRTVSTVGTKESAATYRGCIAHLALSVPPLPHAHGPLPHPPPRRPPRPAPPSLPPLLLPLPLDHRHHPLQRPPLPPHPRLPPRPHLGHRRPPRHRLNGLPRIRLPPRSLAPEIPRPKRPQLAASQRGEARHLDARGSLAPGKHLPPPGEVDESLGAAGVAYGAGLCHRPGTTRAVVWDNEGGYAPVECVLCTSFVRAGDGGGAAHAGGGGAVLAFSDTHGAGL</sequence>
<name>A0AAN6LXV6_9PLEO</name>
<feature type="compositionally biased region" description="Low complexity" evidence="3">
    <location>
        <begin position="239"/>
        <end position="248"/>
    </location>
</feature>
<dbReference type="InterPro" id="IPR001138">
    <property type="entry name" value="Zn2Cys6_DnaBD"/>
</dbReference>
<keyword evidence="5" id="KW-1185">Reference proteome</keyword>
<organism evidence="4 5">
    <name type="scientific">Pseudopithomyces chartarum</name>
    <dbReference type="NCBI Taxonomy" id="1892770"/>
    <lineage>
        <taxon>Eukaryota</taxon>
        <taxon>Fungi</taxon>
        <taxon>Dikarya</taxon>
        <taxon>Ascomycota</taxon>
        <taxon>Pezizomycotina</taxon>
        <taxon>Dothideomycetes</taxon>
        <taxon>Pleosporomycetidae</taxon>
        <taxon>Pleosporales</taxon>
        <taxon>Massarineae</taxon>
        <taxon>Didymosphaeriaceae</taxon>
        <taxon>Pseudopithomyces</taxon>
    </lineage>
</organism>
<keyword evidence="1" id="KW-0539">Nucleus</keyword>
<reference evidence="4 5" key="1">
    <citation type="submission" date="2021-02" db="EMBL/GenBank/DDBJ databases">
        <title>Genome assembly of Pseudopithomyces chartarum.</title>
        <authorList>
            <person name="Jauregui R."/>
            <person name="Singh J."/>
            <person name="Voisey C."/>
        </authorList>
    </citation>
    <scope>NUCLEOTIDE SEQUENCE [LARGE SCALE GENOMIC DNA]</scope>
    <source>
        <strain evidence="4 5">AGR01</strain>
    </source>
</reference>
<dbReference type="Proteomes" id="UP001280581">
    <property type="component" value="Unassembled WGS sequence"/>
</dbReference>
<feature type="compositionally biased region" description="Basic and acidic residues" evidence="3">
    <location>
        <begin position="105"/>
        <end position="114"/>
    </location>
</feature>
<feature type="region of interest" description="Disordered" evidence="3">
    <location>
        <begin position="642"/>
        <end position="741"/>
    </location>
</feature>
<accession>A0AAN6LXV6</accession>
<feature type="compositionally biased region" description="Pro residues" evidence="3">
    <location>
        <begin position="658"/>
        <end position="669"/>
    </location>
</feature>
<protein>
    <recommendedName>
        <fullName evidence="6">Zn(2)-C6 fungal-type domain-containing protein</fullName>
    </recommendedName>
</protein>
<dbReference type="GO" id="GO:0008270">
    <property type="term" value="F:zinc ion binding"/>
    <property type="evidence" value="ECO:0007669"/>
    <property type="project" value="InterPro"/>
</dbReference>
<evidence type="ECO:0000313" key="4">
    <source>
        <dbReference type="EMBL" id="KAK3208210.1"/>
    </source>
</evidence>
<feature type="compositionally biased region" description="Low complexity" evidence="3">
    <location>
        <begin position="49"/>
        <end position="68"/>
    </location>
</feature>
<dbReference type="AlphaFoldDB" id="A0AAN6LXV6"/>
<evidence type="ECO:0000256" key="3">
    <source>
        <dbReference type="SAM" id="MobiDB-lite"/>
    </source>
</evidence>
<feature type="region of interest" description="Disordered" evidence="3">
    <location>
        <begin position="211"/>
        <end position="256"/>
    </location>
</feature>
<feature type="coiled-coil region" evidence="2">
    <location>
        <begin position="159"/>
        <end position="186"/>
    </location>
</feature>
<feature type="compositionally biased region" description="Basic residues" evidence="3">
    <location>
        <begin position="1"/>
        <end position="11"/>
    </location>
</feature>
<evidence type="ECO:0000313" key="5">
    <source>
        <dbReference type="Proteomes" id="UP001280581"/>
    </source>
</evidence>
<evidence type="ECO:0008006" key="6">
    <source>
        <dbReference type="Google" id="ProtNLM"/>
    </source>
</evidence>
<evidence type="ECO:0000256" key="1">
    <source>
        <dbReference type="ARBA" id="ARBA00023242"/>
    </source>
</evidence>
<feature type="region of interest" description="Disordered" evidence="3">
    <location>
        <begin position="466"/>
        <end position="485"/>
    </location>
</feature>
<feature type="region of interest" description="Disordered" evidence="3">
    <location>
        <begin position="1"/>
        <end position="136"/>
    </location>
</feature>
<proteinExistence type="predicted"/>
<gene>
    <name evidence="4" type="ORF">GRF29_96g1724015</name>
</gene>
<evidence type="ECO:0000256" key="2">
    <source>
        <dbReference type="SAM" id="Coils"/>
    </source>
</evidence>
<dbReference type="EMBL" id="WVTA01000008">
    <property type="protein sequence ID" value="KAK3208210.1"/>
    <property type="molecule type" value="Genomic_DNA"/>
</dbReference>